<keyword evidence="3" id="KW-1185">Reference proteome</keyword>
<dbReference type="OrthoDB" id="9797061at2"/>
<dbReference type="InterPro" id="IPR027417">
    <property type="entry name" value="P-loop_NTPase"/>
</dbReference>
<feature type="domain" description="ORC1/DEAH AAA+ ATPase" evidence="1">
    <location>
        <begin position="28"/>
        <end position="143"/>
    </location>
</feature>
<protein>
    <submittedName>
        <fullName evidence="2">Bacteriophage DNA transposition B protein</fullName>
    </submittedName>
</protein>
<dbReference type="STRING" id="1188319.OYT1_02673"/>
<dbReference type="GO" id="GO:0016887">
    <property type="term" value="F:ATP hydrolysis activity"/>
    <property type="evidence" value="ECO:0007669"/>
    <property type="project" value="InterPro"/>
</dbReference>
<dbReference type="Proteomes" id="UP000033070">
    <property type="component" value="Chromosome"/>
</dbReference>
<dbReference type="Gene3D" id="3.40.50.300">
    <property type="entry name" value="P-loop containing nucleotide triphosphate hydrolases"/>
    <property type="match status" value="1"/>
</dbReference>
<dbReference type="PANTHER" id="PTHR35894:SF1">
    <property type="entry name" value="PHOSPHORIBULOKINASE _ URIDINE KINASE FAMILY"/>
    <property type="match status" value="1"/>
</dbReference>
<evidence type="ECO:0000313" key="2">
    <source>
        <dbReference type="EMBL" id="BBE51181.1"/>
    </source>
</evidence>
<dbReference type="SUPFAM" id="SSF52540">
    <property type="entry name" value="P-loop containing nucleoside triphosphate hydrolases"/>
    <property type="match status" value="1"/>
</dbReference>
<proteinExistence type="predicted"/>
<dbReference type="AlphaFoldDB" id="A0A2Z6GC35"/>
<sequence length="242" mass="26816">MKTQFVKNSNWQTFATAVTTLDNRGSKEASIILLHGEPGTGKSRAVDRFGSDRNGVYLQGMPDMTVSFTTDYLADRLCVKEARAFAKYNAIIKSLHESQSPIILDEAQHAAIGKAKPLEYLRRVAEQANVLLVLVCHTSERHLFNDNRMAHINTRITSQPKFQLANAADVAHYLQDLCEVSVDDVIAEQVRAQSEGRYRLINNAIKSLEAIAAQKGKSALSGADVKGVKLCQDVMKQTEVRK</sequence>
<dbReference type="RefSeq" id="WP_062627761.1">
    <property type="nucleotide sequence ID" value="NZ_AP018738.1"/>
</dbReference>
<name>A0A2Z6GC35_9PROT</name>
<evidence type="ECO:0000259" key="1">
    <source>
        <dbReference type="Pfam" id="PF13401"/>
    </source>
</evidence>
<dbReference type="Pfam" id="PF13401">
    <property type="entry name" value="AAA_22"/>
    <property type="match status" value="1"/>
</dbReference>
<reference evidence="2 3" key="1">
    <citation type="submission" date="2018-06" db="EMBL/GenBank/DDBJ databases">
        <title>OYT1 Genome Sequencing.</title>
        <authorList>
            <person name="Kato S."/>
            <person name="Itoh T."/>
            <person name="Ohkuma M."/>
        </authorList>
    </citation>
    <scope>NUCLEOTIDE SEQUENCE [LARGE SCALE GENOMIC DNA]</scope>
    <source>
        <strain evidence="2 3">OYT1</strain>
    </source>
</reference>
<dbReference type="KEGG" id="fam:OYT1_ch1634"/>
<gene>
    <name evidence="2" type="ORF">OYT1_ch1634</name>
</gene>
<organism evidence="2 3">
    <name type="scientific">Ferriphaselus amnicola</name>
    <dbReference type="NCBI Taxonomy" id="1188319"/>
    <lineage>
        <taxon>Bacteria</taxon>
        <taxon>Pseudomonadati</taxon>
        <taxon>Pseudomonadota</taxon>
        <taxon>Betaproteobacteria</taxon>
        <taxon>Nitrosomonadales</taxon>
        <taxon>Gallionellaceae</taxon>
        <taxon>Ferriphaselus</taxon>
    </lineage>
</organism>
<evidence type="ECO:0000313" key="3">
    <source>
        <dbReference type="Proteomes" id="UP000033070"/>
    </source>
</evidence>
<dbReference type="InterPro" id="IPR049945">
    <property type="entry name" value="AAA_22"/>
</dbReference>
<dbReference type="PANTHER" id="PTHR35894">
    <property type="entry name" value="GENERAL SECRETION PATHWAY PROTEIN A-RELATED"/>
    <property type="match status" value="1"/>
</dbReference>
<dbReference type="InterPro" id="IPR052026">
    <property type="entry name" value="ExeA_AAA_ATPase_DNA-bind"/>
</dbReference>
<accession>A0A2Z6GC35</accession>
<dbReference type="EMBL" id="AP018738">
    <property type="protein sequence ID" value="BBE51181.1"/>
    <property type="molecule type" value="Genomic_DNA"/>
</dbReference>